<evidence type="ECO:0000256" key="1">
    <source>
        <dbReference type="SAM" id="Phobius"/>
    </source>
</evidence>
<dbReference type="AlphaFoldDB" id="A0A1J1CBX4"/>
<organism evidence="2 3">
    <name type="scientific">Caldithrix abyssi DSM 13497</name>
    <dbReference type="NCBI Taxonomy" id="880073"/>
    <lineage>
        <taxon>Bacteria</taxon>
        <taxon>Pseudomonadati</taxon>
        <taxon>Calditrichota</taxon>
        <taxon>Calditrichia</taxon>
        <taxon>Calditrichales</taxon>
        <taxon>Calditrichaceae</taxon>
        <taxon>Caldithrix</taxon>
    </lineage>
</organism>
<accession>A0A1J1CBX4</accession>
<evidence type="ECO:0000313" key="2">
    <source>
        <dbReference type="EMBL" id="APF20038.1"/>
    </source>
</evidence>
<feature type="transmembrane region" description="Helical" evidence="1">
    <location>
        <begin position="6"/>
        <end position="26"/>
    </location>
</feature>
<keyword evidence="1" id="KW-0472">Membrane</keyword>
<proteinExistence type="predicted"/>
<dbReference type="Proteomes" id="UP000183868">
    <property type="component" value="Chromosome"/>
</dbReference>
<dbReference type="EMBL" id="CP018099">
    <property type="protein sequence ID" value="APF20038.1"/>
    <property type="molecule type" value="Genomic_DNA"/>
</dbReference>
<evidence type="ECO:0000313" key="3">
    <source>
        <dbReference type="Proteomes" id="UP000183868"/>
    </source>
</evidence>
<reference evidence="2 3" key="1">
    <citation type="submission" date="2016-11" db="EMBL/GenBank/DDBJ databases">
        <title>Genomic analysis of Caldithrix abyssi and proposal of a novel bacterial phylum Caldithrichaeota.</title>
        <authorList>
            <person name="Kublanov I."/>
            <person name="Sigalova O."/>
            <person name="Gavrilov S."/>
            <person name="Lebedinsky A."/>
            <person name="Ivanova N."/>
            <person name="Daum C."/>
            <person name="Reddy T."/>
            <person name="Klenk H.P."/>
            <person name="Goker M."/>
            <person name="Reva O."/>
            <person name="Miroshnichenko M."/>
            <person name="Kyprides N."/>
            <person name="Woyke T."/>
            <person name="Gelfand M."/>
        </authorList>
    </citation>
    <scope>NUCLEOTIDE SEQUENCE [LARGE SCALE GENOMIC DNA]</scope>
    <source>
        <strain evidence="2 3">LF13</strain>
    </source>
</reference>
<gene>
    <name evidence="2" type="ORF">Cabys_3290</name>
</gene>
<dbReference type="KEGG" id="caby:Cabys_3290"/>
<keyword evidence="1" id="KW-0812">Transmembrane</keyword>
<keyword evidence="1" id="KW-1133">Transmembrane helix</keyword>
<sequence length="37" mass="4442">MMCKPLLKSTFLFTLSGFIPLFLLLYHKIIRRGKWDI</sequence>
<protein>
    <submittedName>
        <fullName evidence="2">Uncharacterized protein</fullName>
    </submittedName>
</protein>
<name>A0A1J1CBX4_CALAY</name>